<evidence type="ECO:0000256" key="2">
    <source>
        <dbReference type="SAM" id="Phobius"/>
    </source>
</evidence>
<protein>
    <submittedName>
        <fullName evidence="3">Ataxin-7-like protein 1</fullName>
    </submittedName>
</protein>
<reference evidence="4" key="1">
    <citation type="journal article" date="2013" name="Science">
        <title>Comparative analysis of bat genomes provides insight into the evolution of flight and immunity.</title>
        <authorList>
            <person name="Zhang G."/>
            <person name="Cowled C."/>
            <person name="Shi Z."/>
            <person name="Huang Z."/>
            <person name="Bishop-Lilly K.A."/>
            <person name="Fang X."/>
            <person name="Wynne J.W."/>
            <person name="Xiong Z."/>
            <person name="Baker M.L."/>
            <person name="Zhao W."/>
            <person name="Tachedjian M."/>
            <person name="Zhu Y."/>
            <person name="Zhou P."/>
            <person name="Jiang X."/>
            <person name="Ng J."/>
            <person name="Yang L."/>
            <person name="Wu L."/>
            <person name="Xiao J."/>
            <person name="Feng Y."/>
            <person name="Chen Y."/>
            <person name="Sun X."/>
            <person name="Zhang Y."/>
            <person name="Marsh G.A."/>
            <person name="Crameri G."/>
            <person name="Broder C.C."/>
            <person name="Frey K.G."/>
            <person name="Wang L.F."/>
            <person name="Wang J."/>
        </authorList>
    </citation>
    <scope>NUCLEOTIDE SEQUENCE [LARGE SCALE GENOMIC DNA]</scope>
</reference>
<name>L5K1Y4_PTEAL</name>
<dbReference type="AlphaFoldDB" id="L5K1Y4"/>
<keyword evidence="4" id="KW-1185">Reference proteome</keyword>
<keyword evidence="2" id="KW-0812">Transmembrane</keyword>
<evidence type="ECO:0000313" key="3">
    <source>
        <dbReference type="EMBL" id="ELK05714.1"/>
    </source>
</evidence>
<feature type="region of interest" description="Disordered" evidence="1">
    <location>
        <begin position="28"/>
        <end position="60"/>
    </location>
</feature>
<gene>
    <name evidence="3" type="ORF">PAL_GLEAN10023172</name>
</gene>
<feature type="transmembrane region" description="Helical" evidence="2">
    <location>
        <begin position="67"/>
        <end position="85"/>
    </location>
</feature>
<dbReference type="InterPro" id="IPR052237">
    <property type="entry name" value="Ataxin-7-like_regulator"/>
</dbReference>
<evidence type="ECO:0000313" key="4">
    <source>
        <dbReference type="Proteomes" id="UP000010552"/>
    </source>
</evidence>
<keyword evidence="2" id="KW-1133">Transmembrane helix</keyword>
<dbReference type="InParanoid" id="L5K1Y4"/>
<sequence>MWLQPSINILDATIKALSTVSLIPAVIPSSSHKPSKPEPENPQKSKPCPPACSDKPPSNKKRKYSPGLLVFLLILLADIPLFAILRASQKNYFECQFSFELLSGGPSHGLPVYNSSNGWSPLSTKLEPSGRTWPPIRPADIWRHMSLTGSSSDSCPFLVLSFVGDLSLASHDAVSSMPLSFDKSEEKKKHKNLSSSSKACKITKMPGINNVHKKNLPSLLALCPAPPLGRLGKITA</sequence>
<evidence type="ECO:0000256" key="1">
    <source>
        <dbReference type="SAM" id="MobiDB-lite"/>
    </source>
</evidence>
<dbReference type="Proteomes" id="UP000010552">
    <property type="component" value="Unassembled WGS sequence"/>
</dbReference>
<organism evidence="3 4">
    <name type="scientific">Pteropus alecto</name>
    <name type="common">Black flying fox</name>
    <dbReference type="NCBI Taxonomy" id="9402"/>
    <lineage>
        <taxon>Eukaryota</taxon>
        <taxon>Metazoa</taxon>
        <taxon>Chordata</taxon>
        <taxon>Craniata</taxon>
        <taxon>Vertebrata</taxon>
        <taxon>Euteleostomi</taxon>
        <taxon>Mammalia</taxon>
        <taxon>Eutheria</taxon>
        <taxon>Laurasiatheria</taxon>
        <taxon>Chiroptera</taxon>
        <taxon>Yinpterochiroptera</taxon>
        <taxon>Pteropodoidea</taxon>
        <taxon>Pteropodidae</taxon>
        <taxon>Pteropodinae</taxon>
        <taxon>Pteropus</taxon>
    </lineage>
</organism>
<proteinExistence type="predicted"/>
<dbReference type="PANTHER" id="PTHR15117:SF9">
    <property type="entry name" value="ATAXIN-7-LIKE PROTEIN 1"/>
    <property type="match status" value="1"/>
</dbReference>
<dbReference type="EMBL" id="KB031041">
    <property type="protein sequence ID" value="ELK05714.1"/>
    <property type="molecule type" value="Genomic_DNA"/>
</dbReference>
<accession>L5K1Y4</accession>
<dbReference type="STRING" id="9402.L5K1Y4"/>
<keyword evidence="2" id="KW-0472">Membrane</keyword>
<dbReference type="PANTHER" id="PTHR15117">
    <property type="entry name" value="ATAXIN 7 RELATED"/>
    <property type="match status" value="1"/>
</dbReference>